<dbReference type="OrthoDB" id="6627885at2759"/>
<gene>
    <name evidence="1" type="ORF">FWK35_00004018</name>
</gene>
<evidence type="ECO:0000313" key="2">
    <source>
        <dbReference type="Proteomes" id="UP000478052"/>
    </source>
</evidence>
<comment type="caution">
    <text evidence="1">The sequence shown here is derived from an EMBL/GenBank/DDBJ whole genome shotgun (WGS) entry which is preliminary data.</text>
</comment>
<dbReference type="AlphaFoldDB" id="A0A6G0YVZ9"/>
<proteinExistence type="predicted"/>
<evidence type="ECO:0000313" key="1">
    <source>
        <dbReference type="EMBL" id="KAF0762192.1"/>
    </source>
</evidence>
<keyword evidence="2" id="KW-1185">Reference proteome</keyword>
<dbReference type="PANTHER" id="PTHR45786:SF74">
    <property type="entry name" value="ATP-DEPENDENT DNA HELICASE"/>
    <property type="match status" value="1"/>
</dbReference>
<reference evidence="1 2" key="1">
    <citation type="submission" date="2019-08" db="EMBL/GenBank/DDBJ databases">
        <title>Whole genome of Aphis craccivora.</title>
        <authorList>
            <person name="Voronova N.V."/>
            <person name="Shulinski R.S."/>
            <person name="Bandarenka Y.V."/>
            <person name="Zhorov D.G."/>
            <person name="Warner D."/>
        </authorList>
    </citation>
    <scope>NUCLEOTIDE SEQUENCE [LARGE SCALE GENOMIC DNA]</scope>
    <source>
        <strain evidence="1">180601</strain>
        <tissue evidence="1">Whole Body</tissue>
    </source>
</reference>
<organism evidence="1 2">
    <name type="scientific">Aphis craccivora</name>
    <name type="common">Cowpea aphid</name>
    <dbReference type="NCBI Taxonomy" id="307492"/>
    <lineage>
        <taxon>Eukaryota</taxon>
        <taxon>Metazoa</taxon>
        <taxon>Ecdysozoa</taxon>
        <taxon>Arthropoda</taxon>
        <taxon>Hexapoda</taxon>
        <taxon>Insecta</taxon>
        <taxon>Pterygota</taxon>
        <taxon>Neoptera</taxon>
        <taxon>Paraneoptera</taxon>
        <taxon>Hemiptera</taxon>
        <taxon>Sternorrhyncha</taxon>
        <taxon>Aphidomorpha</taxon>
        <taxon>Aphidoidea</taxon>
        <taxon>Aphididae</taxon>
        <taxon>Aphidini</taxon>
        <taxon>Aphis</taxon>
        <taxon>Aphis</taxon>
    </lineage>
</organism>
<protein>
    <submittedName>
        <fullName evidence="1">Helitron like N domain-containing protein</fullName>
    </submittedName>
</protein>
<dbReference type="EMBL" id="VUJU01002198">
    <property type="protein sequence ID" value="KAF0762192.1"/>
    <property type="molecule type" value="Genomic_DNA"/>
</dbReference>
<name>A0A6G0YVZ9_APHCR</name>
<dbReference type="PANTHER" id="PTHR45786">
    <property type="entry name" value="DNA BINDING PROTEIN-LIKE"/>
    <property type="match status" value="1"/>
</dbReference>
<sequence>KGSFEIQQLKVKLSGCHWQYTLYGIKQLQNMLDTETKYTQEFKTTVENANRKYANGHKGCYNAATANEVALVIVGQQFEKKDIIIQSHDNRLQRISKLHRSYDALQYL</sequence>
<feature type="non-terminal residue" evidence="1">
    <location>
        <position position="1"/>
    </location>
</feature>
<accession>A0A6G0YVZ9</accession>
<dbReference type="Proteomes" id="UP000478052">
    <property type="component" value="Unassembled WGS sequence"/>
</dbReference>